<feature type="non-terminal residue" evidence="1">
    <location>
        <position position="1"/>
    </location>
</feature>
<dbReference type="InterPro" id="IPR029063">
    <property type="entry name" value="SAM-dependent_MTases_sf"/>
</dbReference>
<proteinExistence type="predicted"/>
<keyword evidence="2" id="KW-1185">Reference proteome</keyword>
<dbReference type="OrthoDB" id="2013972at2759"/>
<dbReference type="SUPFAM" id="SSF53335">
    <property type="entry name" value="S-adenosyl-L-methionine-dependent methyltransferases"/>
    <property type="match status" value="1"/>
</dbReference>
<dbReference type="Gene3D" id="3.40.50.150">
    <property type="entry name" value="Vaccinia Virus protein VP39"/>
    <property type="match status" value="1"/>
</dbReference>
<dbReference type="AlphaFoldDB" id="A0A066XWR1"/>
<dbReference type="eggNOG" id="ENOG502QSKG">
    <property type="taxonomic scope" value="Eukaryota"/>
</dbReference>
<evidence type="ECO:0008006" key="3">
    <source>
        <dbReference type="Google" id="ProtNLM"/>
    </source>
</evidence>
<accession>A0A066XWR1</accession>
<gene>
    <name evidence="1" type="ORF">CSUB01_12431</name>
</gene>
<reference evidence="2" key="1">
    <citation type="journal article" date="2014" name="Genome Announc.">
        <title>Draft genome sequence of Colletotrichum sublineola, a destructive pathogen of cultivated sorghum.</title>
        <authorList>
            <person name="Baroncelli R."/>
            <person name="Sanz-Martin J.M."/>
            <person name="Rech G.E."/>
            <person name="Sukno S.A."/>
            <person name="Thon M.R."/>
        </authorList>
    </citation>
    <scope>NUCLEOTIDE SEQUENCE [LARGE SCALE GENOMIC DNA]</scope>
    <source>
        <strain evidence="2">TX430BB</strain>
    </source>
</reference>
<dbReference type="Proteomes" id="UP000027238">
    <property type="component" value="Unassembled WGS sequence"/>
</dbReference>
<protein>
    <recommendedName>
        <fullName evidence="3">Methyltransferase</fullName>
    </recommendedName>
</protein>
<dbReference type="CDD" id="cd02440">
    <property type="entry name" value="AdoMet_MTases"/>
    <property type="match status" value="1"/>
</dbReference>
<dbReference type="STRING" id="1173701.A0A066XWR1"/>
<organism evidence="1 2">
    <name type="scientific">Colletotrichum sublineola</name>
    <name type="common">Sorghum anthracnose fungus</name>
    <dbReference type="NCBI Taxonomy" id="1173701"/>
    <lineage>
        <taxon>Eukaryota</taxon>
        <taxon>Fungi</taxon>
        <taxon>Dikarya</taxon>
        <taxon>Ascomycota</taxon>
        <taxon>Pezizomycotina</taxon>
        <taxon>Sordariomycetes</taxon>
        <taxon>Hypocreomycetidae</taxon>
        <taxon>Glomerellales</taxon>
        <taxon>Glomerellaceae</taxon>
        <taxon>Colletotrichum</taxon>
        <taxon>Colletotrichum graminicola species complex</taxon>
    </lineage>
</organism>
<dbReference type="HOGENOM" id="CLU_010595_2_2_1"/>
<dbReference type="EMBL" id="JMSE01000348">
    <property type="protein sequence ID" value="KDN70415.1"/>
    <property type="molecule type" value="Genomic_DNA"/>
</dbReference>
<comment type="caution">
    <text evidence="1">The sequence shown here is derived from an EMBL/GenBank/DDBJ whole genome shotgun (WGS) entry which is preliminary data.</text>
</comment>
<evidence type="ECO:0000313" key="2">
    <source>
        <dbReference type="Proteomes" id="UP000027238"/>
    </source>
</evidence>
<dbReference type="Pfam" id="PF13489">
    <property type="entry name" value="Methyltransf_23"/>
    <property type="match status" value="1"/>
</dbReference>
<sequence>NYSYRLIQDCTDRWPFRGSEFDFIHARGLIGAIMDWKALFSEAYRCLKPGQWFETIEPSFRIEDRRHDIPHDSPLRRWENFFVESGMNRGTSFAVLEENTQRETLERVGFIDIQEQDLEIPIGEWPSDDESREAGLSMRRALQNDIEGTFYLLAEEACFNDDHMLAFEFRKELYRKDRQLSIRYRAIRGRKPYDH</sequence>
<evidence type="ECO:0000313" key="1">
    <source>
        <dbReference type="EMBL" id="KDN70415.1"/>
    </source>
</evidence>
<name>A0A066XWR1_COLSU</name>